<sequence>MNRSWIVSLVLTIFILGAGVAGSLYFMHTVPDKLAAEAVLDEPTEDGKGEEKVPKTKDIIFQSQKKVVQIKLDDGTIGSGFLYNKKGDIITNAHVVANHKKVTVITVDSKKLTGNVIGTSPDTDVAVVRVPGLKGKDPLPLQTEEKAELLDQVLALGSPLGLQNTVTSGEVSGLNRSFNLKPFKYENVYQISAPISPGNSGGPLIEEKTGEVIGINSAKLGKENIGFSIPIVEVLSLVKNWSETPMKSLPQFPELASGTSDQPEASSPAEEATYLVQYFYTSINQGDFVTAYSLIGSEWQSTKSYEEFRAGYNNTLSVSIDNIIADPKDDHVEVTAFITAEETKQGEVNTKKYKVKYPVGNENNQMKILLGKGEALN</sequence>
<dbReference type="InterPro" id="IPR051201">
    <property type="entry name" value="Chloro_Bact_Ser_Proteases"/>
</dbReference>
<evidence type="ECO:0000256" key="3">
    <source>
        <dbReference type="ARBA" id="ARBA00022825"/>
    </source>
</evidence>
<proteinExistence type="predicted"/>
<reference evidence="4 5" key="1">
    <citation type="submission" date="2022-04" db="EMBL/GenBank/DDBJ databases">
        <title>Halobacillus sp. isolated from saltern.</title>
        <authorList>
            <person name="Won M."/>
            <person name="Lee C.-M."/>
            <person name="Woen H.-Y."/>
            <person name="Kwon S.-W."/>
        </authorList>
    </citation>
    <scope>NUCLEOTIDE SEQUENCE [LARGE SCALE GENOMIC DNA]</scope>
    <source>
        <strain evidence="4 5">SSBR10-3</strain>
    </source>
</reference>
<keyword evidence="3" id="KW-0720">Serine protease</keyword>
<dbReference type="Gene3D" id="2.40.10.120">
    <property type="match status" value="1"/>
</dbReference>
<dbReference type="RefSeq" id="WP_244708643.1">
    <property type="nucleotide sequence ID" value="NZ_CP095073.1"/>
</dbReference>
<evidence type="ECO:0000313" key="5">
    <source>
        <dbReference type="Proteomes" id="UP000831787"/>
    </source>
</evidence>
<keyword evidence="2" id="KW-0378">Hydrolase</keyword>
<dbReference type="InterPro" id="IPR001940">
    <property type="entry name" value="Peptidase_S1C"/>
</dbReference>
<dbReference type="SUPFAM" id="SSF50494">
    <property type="entry name" value="Trypsin-like serine proteases"/>
    <property type="match status" value="1"/>
</dbReference>
<gene>
    <name evidence="4" type="ORF">MUN89_15325</name>
</gene>
<organism evidence="4 5">
    <name type="scientific">Halobacillus salinarum</name>
    <dbReference type="NCBI Taxonomy" id="2932257"/>
    <lineage>
        <taxon>Bacteria</taxon>
        <taxon>Bacillati</taxon>
        <taxon>Bacillota</taxon>
        <taxon>Bacilli</taxon>
        <taxon>Bacillales</taxon>
        <taxon>Bacillaceae</taxon>
        <taxon>Halobacillus</taxon>
    </lineage>
</organism>
<dbReference type="Proteomes" id="UP000831787">
    <property type="component" value="Chromosome"/>
</dbReference>
<dbReference type="GO" id="GO:0008233">
    <property type="term" value="F:peptidase activity"/>
    <property type="evidence" value="ECO:0007669"/>
    <property type="project" value="UniProtKB-KW"/>
</dbReference>
<dbReference type="GO" id="GO:0006508">
    <property type="term" value="P:proteolysis"/>
    <property type="evidence" value="ECO:0007669"/>
    <property type="project" value="UniProtKB-KW"/>
</dbReference>
<dbReference type="InterPro" id="IPR009003">
    <property type="entry name" value="Peptidase_S1_PA"/>
</dbReference>
<evidence type="ECO:0000256" key="2">
    <source>
        <dbReference type="ARBA" id="ARBA00022801"/>
    </source>
</evidence>
<name>A0ABY4EFP0_9BACI</name>
<dbReference type="Pfam" id="PF13365">
    <property type="entry name" value="Trypsin_2"/>
    <property type="match status" value="1"/>
</dbReference>
<evidence type="ECO:0000256" key="1">
    <source>
        <dbReference type="ARBA" id="ARBA00022670"/>
    </source>
</evidence>
<dbReference type="EMBL" id="CP095073">
    <property type="protein sequence ID" value="UOQ43284.1"/>
    <property type="molecule type" value="Genomic_DNA"/>
</dbReference>
<dbReference type="PRINTS" id="PR00834">
    <property type="entry name" value="PROTEASES2C"/>
</dbReference>
<keyword evidence="5" id="KW-1185">Reference proteome</keyword>
<dbReference type="PANTHER" id="PTHR43343">
    <property type="entry name" value="PEPTIDASE S12"/>
    <property type="match status" value="1"/>
</dbReference>
<evidence type="ECO:0000313" key="4">
    <source>
        <dbReference type="EMBL" id="UOQ43284.1"/>
    </source>
</evidence>
<accession>A0ABY4EFP0</accession>
<keyword evidence="1 4" id="KW-0645">Protease</keyword>
<dbReference type="PANTHER" id="PTHR43343:SF3">
    <property type="entry name" value="PROTEASE DO-LIKE 8, CHLOROPLASTIC"/>
    <property type="match status" value="1"/>
</dbReference>
<protein>
    <submittedName>
        <fullName evidence="4">S1C family serine protease</fullName>
    </submittedName>
</protein>